<sequence>MTGIKDLPVELLGITFQYVAAPGFRVHEERGVSDVELPAVPDRTLFPLNVAAVCTLWLRVLKLQPQHWQRVVIDVASDPAPFLDTLDLFPAESDIPLDLIVFCSQPAICKDVESSRAGIVFAYLEPHMERYATITFRLVYQSSLPLSRAFLCRDLVSPLKELFLICTIYDLSDDAADDGEVPRIDDYRHSRGVAIHTNLRKLCLTGFDIMDLCLSGVLQTPQDIFQISINQIKFRQQFRDGTSSSRSFAVLAEFLYNVIGSSDVASISLFNISMGYRPSLKRNVKHPITVARMSFTNVSADFISAFFSTFTILAGHLQFVSFRNCVIPRITEWYHHIHVVGSGVKLVLELVDIPFRDNDTARPSDQVLLLDRDESLYNAIEAFTPD</sequence>
<name>A0A0D2NKE0_HYPSF</name>
<dbReference type="STRING" id="945553.A0A0D2NKE0"/>
<organism evidence="1 2">
    <name type="scientific">Hypholoma sublateritium (strain FD-334 SS-4)</name>
    <dbReference type="NCBI Taxonomy" id="945553"/>
    <lineage>
        <taxon>Eukaryota</taxon>
        <taxon>Fungi</taxon>
        <taxon>Dikarya</taxon>
        <taxon>Basidiomycota</taxon>
        <taxon>Agaricomycotina</taxon>
        <taxon>Agaricomycetes</taxon>
        <taxon>Agaricomycetidae</taxon>
        <taxon>Agaricales</taxon>
        <taxon>Agaricineae</taxon>
        <taxon>Strophariaceae</taxon>
        <taxon>Hypholoma</taxon>
    </lineage>
</organism>
<accession>A0A0D2NKE0</accession>
<protein>
    <recommendedName>
        <fullName evidence="3">F-box domain-containing protein</fullName>
    </recommendedName>
</protein>
<evidence type="ECO:0008006" key="3">
    <source>
        <dbReference type="Google" id="ProtNLM"/>
    </source>
</evidence>
<evidence type="ECO:0000313" key="2">
    <source>
        <dbReference type="Proteomes" id="UP000054270"/>
    </source>
</evidence>
<evidence type="ECO:0000313" key="1">
    <source>
        <dbReference type="EMBL" id="KJA19359.1"/>
    </source>
</evidence>
<gene>
    <name evidence="1" type="ORF">HYPSUDRAFT_204586</name>
</gene>
<proteinExistence type="predicted"/>
<dbReference type="EMBL" id="KN817578">
    <property type="protein sequence ID" value="KJA19359.1"/>
    <property type="molecule type" value="Genomic_DNA"/>
</dbReference>
<dbReference type="OrthoDB" id="3001771at2759"/>
<dbReference type="AlphaFoldDB" id="A0A0D2NKE0"/>
<reference evidence="2" key="1">
    <citation type="submission" date="2014-04" db="EMBL/GenBank/DDBJ databases">
        <title>Evolutionary Origins and Diversification of the Mycorrhizal Mutualists.</title>
        <authorList>
            <consortium name="DOE Joint Genome Institute"/>
            <consortium name="Mycorrhizal Genomics Consortium"/>
            <person name="Kohler A."/>
            <person name="Kuo A."/>
            <person name="Nagy L.G."/>
            <person name="Floudas D."/>
            <person name="Copeland A."/>
            <person name="Barry K.W."/>
            <person name="Cichocki N."/>
            <person name="Veneault-Fourrey C."/>
            <person name="LaButti K."/>
            <person name="Lindquist E.A."/>
            <person name="Lipzen A."/>
            <person name="Lundell T."/>
            <person name="Morin E."/>
            <person name="Murat C."/>
            <person name="Riley R."/>
            <person name="Ohm R."/>
            <person name="Sun H."/>
            <person name="Tunlid A."/>
            <person name="Henrissat B."/>
            <person name="Grigoriev I.V."/>
            <person name="Hibbett D.S."/>
            <person name="Martin F."/>
        </authorList>
    </citation>
    <scope>NUCLEOTIDE SEQUENCE [LARGE SCALE GENOMIC DNA]</scope>
    <source>
        <strain evidence="2">FD-334 SS-4</strain>
    </source>
</reference>
<keyword evidence="2" id="KW-1185">Reference proteome</keyword>
<dbReference type="Proteomes" id="UP000054270">
    <property type="component" value="Unassembled WGS sequence"/>
</dbReference>